<comment type="caution">
    <text evidence="19">The sequence shown here is derived from an EMBL/GenBank/DDBJ whole genome shotgun (WGS) entry which is preliminary data.</text>
</comment>
<feature type="binding site" evidence="14">
    <location>
        <position position="53"/>
    </location>
    <ligand>
        <name>FAD</name>
        <dbReference type="ChEBI" id="CHEBI:57692"/>
    </ligand>
</feature>
<keyword evidence="9 14" id="KW-0520">NAD</keyword>
<feature type="binding site" evidence="14">
    <location>
        <position position="117"/>
    </location>
    <ligand>
        <name>FAD</name>
        <dbReference type="ChEBI" id="CHEBI:57692"/>
    </ligand>
</feature>
<comment type="miscellaneous">
    <text evidence="16">The active site is a redox-active disulfide bond.</text>
</comment>
<dbReference type="InterPro" id="IPR036188">
    <property type="entry name" value="FAD/NAD-bd_sf"/>
</dbReference>
<evidence type="ECO:0000256" key="7">
    <source>
        <dbReference type="ARBA" id="ARBA00022827"/>
    </source>
</evidence>
<organism evidence="19 20">
    <name type="scientific">Hydrogenibacillus schlegelii</name>
    <name type="common">Bacillus schlegelii</name>
    <dbReference type="NCBI Taxonomy" id="1484"/>
    <lineage>
        <taxon>Bacteria</taxon>
        <taxon>Bacillati</taxon>
        <taxon>Bacillota</taxon>
        <taxon>Bacilli</taxon>
        <taxon>Bacillales</taxon>
        <taxon>Bacillales Family X. Incertae Sedis</taxon>
        <taxon>Hydrogenibacillus</taxon>
    </lineage>
</organism>
<evidence type="ECO:0000256" key="9">
    <source>
        <dbReference type="ARBA" id="ARBA00023027"/>
    </source>
</evidence>
<evidence type="ECO:0000256" key="2">
    <source>
        <dbReference type="ARBA" id="ARBA00007532"/>
    </source>
</evidence>
<dbReference type="PRINTS" id="PR00411">
    <property type="entry name" value="PNDRDTASEI"/>
</dbReference>
<feature type="binding site" evidence="14">
    <location>
        <position position="284"/>
    </location>
    <ligand>
        <name>NAD(+)</name>
        <dbReference type="ChEBI" id="CHEBI:57540"/>
    </ligand>
</feature>
<proteinExistence type="inferred from homology"/>
<dbReference type="EMBL" id="JXBB01000066">
    <property type="protein sequence ID" value="OAR03221.1"/>
    <property type="molecule type" value="Genomic_DNA"/>
</dbReference>
<evidence type="ECO:0000256" key="11">
    <source>
        <dbReference type="ARBA" id="ARBA00023284"/>
    </source>
</evidence>
<evidence type="ECO:0000256" key="15">
    <source>
        <dbReference type="PIRSR" id="PIRSR000350-4"/>
    </source>
</evidence>
<dbReference type="InterPro" id="IPR001100">
    <property type="entry name" value="Pyr_nuc-diS_OxRdtase"/>
</dbReference>
<comment type="subcellular location">
    <subcellularLocation>
        <location evidence="1">Cytoplasm</location>
    </subcellularLocation>
</comment>
<dbReference type="EC" id="1.8.1.4" evidence="3 16"/>
<comment type="cofactor">
    <cofactor evidence="14 16">
        <name>FAD</name>
        <dbReference type="ChEBI" id="CHEBI:57692"/>
    </cofactor>
    <text evidence="14 16">Binds 1 FAD per subunit.</text>
</comment>
<comment type="catalytic activity">
    <reaction evidence="12 16">
        <text>N(6)-[(R)-dihydrolipoyl]-L-lysyl-[protein] + NAD(+) = N(6)-[(R)-lipoyl]-L-lysyl-[protein] + NADH + H(+)</text>
        <dbReference type="Rhea" id="RHEA:15045"/>
        <dbReference type="Rhea" id="RHEA-COMP:10474"/>
        <dbReference type="Rhea" id="RHEA-COMP:10475"/>
        <dbReference type="ChEBI" id="CHEBI:15378"/>
        <dbReference type="ChEBI" id="CHEBI:57540"/>
        <dbReference type="ChEBI" id="CHEBI:57945"/>
        <dbReference type="ChEBI" id="CHEBI:83099"/>
        <dbReference type="ChEBI" id="CHEBI:83100"/>
        <dbReference type="EC" id="1.8.1.4"/>
    </reaction>
</comment>
<keyword evidence="8 16" id="KW-0560">Oxidoreductase</keyword>
<dbReference type="InterPro" id="IPR004099">
    <property type="entry name" value="Pyr_nucl-diS_OxRdtase_dimer"/>
</dbReference>
<keyword evidence="6 16" id="KW-0285">Flavoprotein</keyword>
<feature type="binding site" evidence="14">
    <location>
        <position position="212"/>
    </location>
    <ligand>
        <name>NAD(+)</name>
        <dbReference type="ChEBI" id="CHEBI:57540"/>
    </ligand>
</feature>
<dbReference type="Pfam" id="PF02852">
    <property type="entry name" value="Pyr_redox_dim"/>
    <property type="match status" value="1"/>
</dbReference>
<dbReference type="PROSITE" id="PS00076">
    <property type="entry name" value="PYRIDINE_REDOX_1"/>
    <property type="match status" value="1"/>
</dbReference>
<feature type="binding site" evidence="14">
    <location>
        <begin position="152"/>
        <end position="154"/>
    </location>
    <ligand>
        <name>FAD</name>
        <dbReference type="ChEBI" id="CHEBI:57692"/>
    </ligand>
</feature>
<feature type="binding site" evidence="14">
    <location>
        <begin position="189"/>
        <end position="196"/>
    </location>
    <ligand>
        <name>NAD(+)</name>
        <dbReference type="ChEBI" id="CHEBI:57540"/>
    </ligand>
</feature>
<dbReference type="PANTHER" id="PTHR22912:SF217">
    <property type="entry name" value="DIHYDROLIPOYL DEHYDROGENASE"/>
    <property type="match status" value="1"/>
</dbReference>
<protein>
    <recommendedName>
        <fullName evidence="4 16">Dihydrolipoyl dehydrogenase</fullName>
        <ecNumber evidence="3 16">1.8.1.4</ecNumber>
    </recommendedName>
</protein>
<evidence type="ECO:0000256" key="14">
    <source>
        <dbReference type="PIRSR" id="PIRSR000350-3"/>
    </source>
</evidence>
<dbReference type="Proteomes" id="UP000243024">
    <property type="component" value="Unassembled WGS sequence"/>
</dbReference>
<dbReference type="GO" id="GO:0006103">
    <property type="term" value="P:2-oxoglutarate metabolic process"/>
    <property type="evidence" value="ECO:0007669"/>
    <property type="project" value="TreeGrafter"/>
</dbReference>
<feature type="domain" description="FAD/NAD(P)-binding" evidence="18">
    <location>
        <begin position="7"/>
        <end position="337"/>
    </location>
</feature>
<evidence type="ECO:0000256" key="8">
    <source>
        <dbReference type="ARBA" id="ARBA00023002"/>
    </source>
</evidence>
<dbReference type="InterPro" id="IPR050151">
    <property type="entry name" value="Class-I_Pyr_Nuc-Dis_Oxidored"/>
</dbReference>
<dbReference type="NCBIfam" id="TIGR01350">
    <property type="entry name" value="lipoamide_DH"/>
    <property type="match status" value="1"/>
</dbReference>
<evidence type="ECO:0000259" key="17">
    <source>
        <dbReference type="Pfam" id="PF02852"/>
    </source>
</evidence>
<dbReference type="Gene3D" id="3.50.50.60">
    <property type="entry name" value="FAD/NAD(P)-binding domain"/>
    <property type="match status" value="2"/>
</dbReference>
<evidence type="ECO:0000259" key="18">
    <source>
        <dbReference type="Pfam" id="PF07992"/>
    </source>
</evidence>
<evidence type="ECO:0000256" key="6">
    <source>
        <dbReference type="ARBA" id="ARBA00022630"/>
    </source>
</evidence>
<feature type="active site" description="Proton acceptor" evidence="13">
    <location>
        <position position="457"/>
    </location>
</feature>
<keyword evidence="10" id="KW-1015">Disulfide bond</keyword>
<evidence type="ECO:0000256" key="16">
    <source>
        <dbReference type="RuleBase" id="RU003692"/>
    </source>
</evidence>
<name>A0A132NDY2_HYDSH</name>
<evidence type="ECO:0000256" key="3">
    <source>
        <dbReference type="ARBA" id="ARBA00012608"/>
    </source>
</evidence>
<feature type="disulfide bond" description="Redox-active" evidence="15">
    <location>
        <begin position="44"/>
        <end position="49"/>
    </location>
</feature>
<dbReference type="PANTHER" id="PTHR22912">
    <property type="entry name" value="DISULFIDE OXIDOREDUCTASE"/>
    <property type="match status" value="1"/>
</dbReference>
<keyword evidence="11 16" id="KW-0676">Redox-active center</keyword>
<gene>
    <name evidence="19" type="ORF">SA87_04860</name>
</gene>
<comment type="similarity">
    <text evidence="2 16">Belongs to the class-I pyridine nucleotide-disulfide oxidoreductase family.</text>
</comment>
<dbReference type="AlphaFoldDB" id="A0A132NDY2"/>
<keyword evidence="7 14" id="KW-0274">FAD</keyword>
<dbReference type="SUPFAM" id="SSF51905">
    <property type="entry name" value="FAD/NAD(P)-binding domain"/>
    <property type="match status" value="1"/>
</dbReference>
<reference evidence="19 20" key="1">
    <citation type="submission" date="2015-09" db="EMBL/GenBank/DDBJ databases">
        <title>Draft genome sequence of Hydrogenibacillus schlegelii DSM 2000.</title>
        <authorList>
            <person name="Hemp J."/>
        </authorList>
    </citation>
    <scope>NUCLEOTIDE SEQUENCE [LARGE SCALE GENOMIC DNA]</scope>
    <source>
        <strain evidence="19 20">MA 48</strain>
    </source>
</reference>
<evidence type="ECO:0000256" key="4">
    <source>
        <dbReference type="ARBA" id="ARBA00016961"/>
    </source>
</evidence>
<dbReference type="GO" id="GO:0050660">
    <property type="term" value="F:flavin adenine dinucleotide binding"/>
    <property type="evidence" value="ECO:0007669"/>
    <property type="project" value="InterPro"/>
</dbReference>
<dbReference type="InterPro" id="IPR016156">
    <property type="entry name" value="FAD/NAD-linked_Rdtase_dimer_sf"/>
</dbReference>
<feature type="domain" description="Pyridine nucleotide-disulphide oxidoreductase dimerisation" evidence="17">
    <location>
        <begin position="359"/>
        <end position="468"/>
    </location>
</feature>
<keyword evidence="20" id="KW-1185">Reference proteome</keyword>
<feature type="binding site" evidence="14">
    <location>
        <position position="324"/>
    </location>
    <ligand>
        <name>FAD</name>
        <dbReference type="ChEBI" id="CHEBI:57692"/>
    </ligand>
</feature>
<evidence type="ECO:0000256" key="12">
    <source>
        <dbReference type="ARBA" id="ARBA00049187"/>
    </source>
</evidence>
<sequence length="478" mass="49566">MTEREEFDVLFLGGGPAGYVGALYAAKLGLRVAVVERDRLGGTCLHRGCIPTKALLQTAALYRAIREAGPRAGVTADGVRFDAAAAHRAKGEAVLRLEQGIQHLFKRARIEVFRGTGRLLGPSIFAPAGAVGVRGEGGEDVVLTPKAVVIATGSRPKTLPGLPPDGRRIVTSDEALTLEEVPRSAVIVGGGAIGVEWASLWRDLGAAVTVVEAAETLLPGEDAAIGRELARQFKKRGIRVLTGATVDVDGTESLPDGVRVRVRPVHGAGDGNVLAADVVLVAVGRAPNVEDLGLEAAGVRLENGFIATGPHYETTAPSLYAAGDVIGPPMLAHYAQAVARRVIDHLAGRGGGRLDPRLVPRAVYGFPEVAAVGLTEAAARAEGRDVAVGTFPFRGIGKAVIEGEVDGFVKIVADRSTRDVLGVHIIGPRATELIGEGALALLMEAAVDELGEAIRPHPTLSEALLEAALAVDGLAIHA</sequence>
<evidence type="ECO:0000256" key="5">
    <source>
        <dbReference type="ARBA" id="ARBA00022490"/>
    </source>
</evidence>
<keyword evidence="5" id="KW-0963">Cytoplasm</keyword>
<dbReference type="Pfam" id="PF07992">
    <property type="entry name" value="Pyr_redox_2"/>
    <property type="match status" value="1"/>
</dbReference>
<dbReference type="PRINTS" id="PR00368">
    <property type="entry name" value="FADPNR"/>
</dbReference>
<evidence type="ECO:0000313" key="19">
    <source>
        <dbReference type="EMBL" id="OAR03221.1"/>
    </source>
</evidence>
<dbReference type="PIRSF" id="PIRSF000350">
    <property type="entry name" value="Mercury_reductase_MerA"/>
    <property type="match status" value="1"/>
</dbReference>
<dbReference type="GO" id="GO:0004148">
    <property type="term" value="F:dihydrolipoyl dehydrogenase (NADH) activity"/>
    <property type="evidence" value="ECO:0007669"/>
    <property type="project" value="UniProtKB-EC"/>
</dbReference>
<dbReference type="GO" id="GO:0005737">
    <property type="term" value="C:cytoplasm"/>
    <property type="evidence" value="ECO:0007669"/>
    <property type="project" value="UniProtKB-SubCell"/>
</dbReference>
<dbReference type="STRING" id="1484.SA87_04860"/>
<accession>A0A132NDY2</accession>
<dbReference type="Gene3D" id="3.30.390.30">
    <property type="match status" value="1"/>
</dbReference>
<dbReference type="InterPro" id="IPR023753">
    <property type="entry name" value="FAD/NAD-binding_dom"/>
</dbReference>
<evidence type="ECO:0000256" key="13">
    <source>
        <dbReference type="PIRSR" id="PIRSR000350-2"/>
    </source>
</evidence>
<dbReference type="InterPro" id="IPR012999">
    <property type="entry name" value="Pyr_OxRdtase_I_AS"/>
</dbReference>
<dbReference type="OrthoDB" id="9800167at2"/>
<dbReference type="InterPro" id="IPR006258">
    <property type="entry name" value="Lipoamide_DH"/>
</dbReference>
<dbReference type="FunFam" id="3.30.390.30:FF:000001">
    <property type="entry name" value="Dihydrolipoyl dehydrogenase"/>
    <property type="match status" value="1"/>
</dbReference>
<evidence type="ECO:0000256" key="1">
    <source>
        <dbReference type="ARBA" id="ARBA00004496"/>
    </source>
</evidence>
<evidence type="ECO:0000256" key="10">
    <source>
        <dbReference type="ARBA" id="ARBA00023157"/>
    </source>
</evidence>
<keyword evidence="14" id="KW-0547">Nucleotide-binding</keyword>
<evidence type="ECO:0000313" key="20">
    <source>
        <dbReference type="Proteomes" id="UP000243024"/>
    </source>
</evidence>
<dbReference type="RefSeq" id="WP_066203771.1">
    <property type="nucleotide sequence ID" value="NZ_CBCSAS010000010.1"/>
</dbReference>
<dbReference type="SUPFAM" id="SSF55424">
    <property type="entry name" value="FAD/NAD-linked reductases, dimerisation (C-terminal) domain"/>
    <property type="match status" value="1"/>
</dbReference>
<feature type="binding site" evidence="14">
    <location>
        <begin position="330"/>
        <end position="333"/>
    </location>
    <ligand>
        <name>FAD</name>
        <dbReference type="ChEBI" id="CHEBI:57692"/>
    </ligand>
</feature>